<evidence type="ECO:0000313" key="2">
    <source>
        <dbReference type="EMBL" id="KAL0419198.1"/>
    </source>
</evidence>
<dbReference type="EMBL" id="JACGWJ010000005">
    <property type="protein sequence ID" value="KAL0419198.1"/>
    <property type="molecule type" value="Genomic_DNA"/>
</dbReference>
<sequence length="107" mass="12214">MVMVSALLTGNNYLAWSRAVKCGLTTKMKLDFIDGTAVKPTGNGGDIKRWNRTDYMVTTWILNCMSKELAEAFMYVGSLRDLWLELEAQFRRAILPPSINYSMRLDK</sequence>
<reference evidence="2" key="1">
    <citation type="submission" date="2020-06" db="EMBL/GenBank/DDBJ databases">
        <authorList>
            <person name="Li T."/>
            <person name="Hu X."/>
            <person name="Zhang T."/>
            <person name="Song X."/>
            <person name="Zhang H."/>
            <person name="Dai N."/>
            <person name="Sheng W."/>
            <person name="Hou X."/>
            <person name="Wei L."/>
        </authorList>
    </citation>
    <scope>NUCLEOTIDE SEQUENCE</scope>
    <source>
        <strain evidence="2">G02</strain>
        <tissue evidence="2">Leaf</tissue>
    </source>
</reference>
<protein>
    <recommendedName>
        <fullName evidence="1">Retrotransposon Copia-like N-terminal domain-containing protein</fullName>
    </recommendedName>
</protein>
<feature type="domain" description="Retrotransposon Copia-like N-terminal" evidence="1">
    <location>
        <begin position="1"/>
        <end position="41"/>
    </location>
</feature>
<dbReference type="AlphaFoldDB" id="A0AAW2UQL4"/>
<gene>
    <name evidence="2" type="ORF">Sradi_1333300</name>
</gene>
<evidence type="ECO:0000259" key="1">
    <source>
        <dbReference type="Pfam" id="PF14244"/>
    </source>
</evidence>
<dbReference type="InterPro" id="IPR029472">
    <property type="entry name" value="Copia-like_N"/>
</dbReference>
<comment type="caution">
    <text evidence="2">The sequence shown here is derived from an EMBL/GenBank/DDBJ whole genome shotgun (WGS) entry which is preliminary data.</text>
</comment>
<dbReference type="Pfam" id="PF14244">
    <property type="entry name" value="Retrotran_gag_3"/>
    <property type="match status" value="1"/>
</dbReference>
<reference evidence="2" key="2">
    <citation type="journal article" date="2024" name="Plant">
        <title>Genomic evolution and insights into agronomic trait innovations of Sesamum species.</title>
        <authorList>
            <person name="Miao H."/>
            <person name="Wang L."/>
            <person name="Qu L."/>
            <person name="Liu H."/>
            <person name="Sun Y."/>
            <person name="Le M."/>
            <person name="Wang Q."/>
            <person name="Wei S."/>
            <person name="Zheng Y."/>
            <person name="Lin W."/>
            <person name="Duan Y."/>
            <person name="Cao H."/>
            <person name="Xiong S."/>
            <person name="Wang X."/>
            <person name="Wei L."/>
            <person name="Li C."/>
            <person name="Ma Q."/>
            <person name="Ju M."/>
            <person name="Zhao R."/>
            <person name="Li G."/>
            <person name="Mu C."/>
            <person name="Tian Q."/>
            <person name="Mei H."/>
            <person name="Zhang T."/>
            <person name="Gao T."/>
            <person name="Zhang H."/>
        </authorList>
    </citation>
    <scope>NUCLEOTIDE SEQUENCE</scope>
    <source>
        <strain evidence="2">G02</strain>
    </source>
</reference>
<accession>A0AAW2UQL4</accession>
<organism evidence="2">
    <name type="scientific">Sesamum radiatum</name>
    <name type="common">Black benniseed</name>
    <dbReference type="NCBI Taxonomy" id="300843"/>
    <lineage>
        <taxon>Eukaryota</taxon>
        <taxon>Viridiplantae</taxon>
        <taxon>Streptophyta</taxon>
        <taxon>Embryophyta</taxon>
        <taxon>Tracheophyta</taxon>
        <taxon>Spermatophyta</taxon>
        <taxon>Magnoliopsida</taxon>
        <taxon>eudicotyledons</taxon>
        <taxon>Gunneridae</taxon>
        <taxon>Pentapetalae</taxon>
        <taxon>asterids</taxon>
        <taxon>lamiids</taxon>
        <taxon>Lamiales</taxon>
        <taxon>Pedaliaceae</taxon>
        <taxon>Sesamum</taxon>
    </lineage>
</organism>
<proteinExistence type="predicted"/>
<dbReference type="PANTHER" id="PTHR37610:SF40">
    <property type="entry name" value="OS01G0909600 PROTEIN"/>
    <property type="match status" value="1"/>
</dbReference>
<dbReference type="PANTHER" id="PTHR37610">
    <property type="entry name" value="CCHC-TYPE DOMAIN-CONTAINING PROTEIN"/>
    <property type="match status" value="1"/>
</dbReference>
<name>A0AAW2UQL4_SESRA</name>